<evidence type="ECO:0000256" key="2">
    <source>
        <dbReference type="ARBA" id="ARBA00022679"/>
    </source>
</evidence>
<dbReference type="Proteomes" id="UP000317178">
    <property type="component" value="Chromosome"/>
</dbReference>
<organism evidence="11 12">
    <name type="scientific">Polystyrenella longa</name>
    <dbReference type="NCBI Taxonomy" id="2528007"/>
    <lineage>
        <taxon>Bacteria</taxon>
        <taxon>Pseudomonadati</taxon>
        <taxon>Planctomycetota</taxon>
        <taxon>Planctomycetia</taxon>
        <taxon>Planctomycetales</taxon>
        <taxon>Planctomycetaceae</taxon>
        <taxon>Polystyrenella</taxon>
    </lineage>
</organism>
<dbReference type="KEGG" id="plon:Pla110_21670"/>
<evidence type="ECO:0000256" key="7">
    <source>
        <dbReference type="ARBA" id="ARBA00048478"/>
    </source>
</evidence>
<dbReference type="GO" id="GO:0005524">
    <property type="term" value="F:ATP binding"/>
    <property type="evidence" value="ECO:0007669"/>
    <property type="project" value="UniProtKB-UniRule"/>
</dbReference>
<dbReference type="GO" id="GO:0005829">
    <property type="term" value="C:cytosol"/>
    <property type="evidence" value="ECO:0007669"/>
    <property type="project" value="TreeGrafter"/>
</dbReference>
<dbReference type="Pfam" id="PF02224">
    <property type="entry name" value="Cytidylate_kin"/>
    <property type="match status" value="1"/>
</dbReference>
<dbReference type="HAMAP" id="MF_00238">
    <property type="entry name" value="Cytidyl_kinase_type1"/>
    <property type="match status" value="1"/>
</dbReference>
<dbReference type="PANTHER" id="PTHR21299:SF2">
    <property type="entry name" value="CYTIDYLATE KINASE"/>
    <property type="match status" value="1"/>
</dbReference>
<dbReference type="SUPFAM" id="SSF52540">
    <property type="entry name" value="P-loop containing nucleoside triphosphate hydrolases"/>
    <property type="match status" value="1"/>
</dbReference>
<keyword evidence="5 8" id="KW-0067">ATP-binding</keyword>
<dbReference type="InterPro" id="IPR003136">
    <property type="entry name" value="Cytidylate_kin"/>
</dbReference>
<dbReference type="GO" id="GO:0006220">
    <property type="term" value="P:pyrimidine nucleotide metabolic process"/>
    <property type="evidence" value="ECO:0007669"/>
    <property type="project" value="UniProtKB-UniRule"/>
</dbReference>
<dbReference type="NCBIfam" id="TIGR00017">
    <property type="entry name" value="cmk"/>
    <property type="match status" value="1"/>
</dbReference>
<dbReference type="EMBL" id="CP036281">
    <property type="protein sequence ID" value="QDU80437.1"/>
    <property type="molecule type" value="Genomic_DNA"/>
</dbReference>
<keyword evidence="12" id="KW-1185">Reference proteome</keyword>
<name>A0A518CMJ0_9PLAN</name>
<dbReference type="RefSeq" id="WP_144995718.1">
    <property type="nucleotide sequence ID" value="NZ_CP036281.1"/>
</dbReference>
<dbReference type="GO" id="GO:0036430">
    <property type="term" value="F:CMP kinase activity"/>
    <property type="evidence" value="ECO:0007669"/>
    <property type="project" value="RHEA"/>
</dbReference>
<evidence type="ECO:0000256" key="4">
    <source>
        <dbReference type="ARBA" id="ARBA00022777"/>
    </source>
</evidence>
<comment type="similarity">
    <text evidence="1 8">Belongs to the cytidylate kinase family. Type 1 subfamily.</text>
</comment>
<evidence type="ECO:0000256" key="5">
    <source>
        <dbReference type="ARBA" id="ARBA00022840"/>
    </source>
</evidence>
<dbReference type="InterPro" id="IPR011994">
    <property type="entry name" value="Cytidylate_kinase_dom"/>
</dbReference>
<comment type="subcellular location">
    <subcellularLocation>
        <location evidence="8">Cytoplasm</location>
    </subcellularLocation>
</comment>
<evidence type="ECO:0000313" key="11">
    <source>
        <dbReference type="EMBL" id="QDU80437.1"/>
    </source>
</evidence>
<dbReference type="PANTHER" id="PTHR21299">
    <property type="entry name" value="CYTIDYLATE KINASE/PANTOATE-BETA-ALANINE LIGASE"/>
    <property type="match status" value="1"/>
</dbReference>
<evidence type="ECO:0000256" key="3">
    <source>
        <dbReference type="ARBA" id="ARBA00022741"/>
    </source>
</evidence>
<evidence type="ECO:0000256" key="8">
    <source>
        <dbReference type="HAMAP-Rule" id="MF_00238"/>
    </source>
</evidence>
<keyword evidence="2 8" id="KW-0808">Transferase</keyword>
<evidence type="ECO:0000256" key="9">
    <source>
        <dbReference type="SAM" id="Coils"/>
    </source>
</evidence>
<dbReference type="OrthoDB" id="9807434at2"/>
<keyword evidence="9" id="KW-0175">Coiled coil</keyword>
<reference evidence="11 12" key="1">
    <citation type="submission" date="2019-02" db="EMBL/GenBank/DDBJ databases">
        <title>Deep-cultivation of Planctomycetes and their phenomic and genomic characterization uncovers novel biology.</title>
        <authorList>
            <person name="Wiegand S."/>
            <person name="Jogler M."/>
            <person name="Boedeker C."/>
            <person name="Pinto D."/>
            <person name="Vollmers J."/>
            <person name="Rivas-Marin E."/>
            <person name="Kohn T."/>
            <person name="Peeters S.H."/>
            <person name="Heuer A."/>
            <person name="Rast P."/>
            <person name="Oberbeckmann S."/>
            <person name="Bunk B."/>
            <person name="Jeske O."/>
            <person name="Meyerdierks A."/>
            <person name="Storesund J.E."/>
            <person name="Kallscheuer N."/>
            <person name="Luecker S."/>
            <person name="Lage O.M."/>
            <person name="Pohl T."/>
            <person name="Merkel B.J."/>
            <person name="Hornburger P."/>
            <person name="Mueller R.-W."/>
            <person name="Bruemmer F."/>
            <person name="Labrenz M."/>
            <person name="Spormann A.M."/>
            <person name="Op den Camp H."/>
            <person name="Overmann J."/>
            <person name="Amann R."/>
            <person name="Jetten M.S.M."/>
            <person name="Mascher T."/>
            <person name="Medema M.H."/>
            <person name="Devos D.P."/>
            <person name="Kaster A.-K."/>
            <person name="Ovreas L."/>
            <person name="Rohde M."/>
            <person name="Galperin M.Y."/>
            <person name="Jogler C."/>
        </authorList>
    </citation>
    <scope>NUCLEOTIDE SEQUENCE [LARGE SCALE GENOMIC DNA]</scope>
    <source>
        <strain evidence="11 12">Pla110</strain>
    </source>
</reference>
<proteinExistence type="inferred from homology"/>
<dbReference type="CDD" id="cd02020">
    <property type="entry name" value="CMPK"/>
    <property type="match status" value="1"/>
</dbReference>
<protein>
    <recommendedName>
        <fullName evidence="8">Cytidylate kinase</fullName>
        <shortName evidence="8">CK</shortName>
        <ecNumber evidence="8">2.7.4.25</ecNumber>
    </recommendedName>
    <alternativeName>
        <fullName evidence="8">Cytidine monophosphate kinase</fullName>
        <shortName evidence="8">CMP kinase</shortName>
    </alternativeName>
</protein>
<evidence type="ECO:0000256" key="1">
    <source>
        <dbReference type="ARBA" id="ARBA00009427"/>
    </source>
</evidence>
<feature type="binding site" evidence="8">
    <location>
        <begin position="7"/>
        <end position="15"/>
    </location>
    <ligand>
        <name>ATP</name>
        <dbReference type="ChEBI" id="CHEBI:30616"/>
    </ligand>
</feature>
<keyword evidence="8" id="KW-0963">Cytoplasm</keyword>
<feature type="domain" description="Cytidylate kinase" evidence="10">
    <location>
        <begin position="3"/>
        <end position="211"/>
    </location>
</feature>
<dbReference type="Gene3D" id="3.40.50.300">
    <property type="entry name" value="P-loop containing nucleotide triphosphate hydrolases"/>
    <property type="match status" value="1"/>
</dbReference>
<keyword evidence="3 8" id="KW-0547">Nucleotide-binding</keyword>
<dbReference type="GO" id="GO:0036431">
    <property type="term" value="F:dCMP kinase activity"/>
    <property type="evidence" value="ECO:0007669"/>
    <property type="project" value="InterPro"/>
</dbReference>
<comment type="catalytic activity">
    <reaction evidence="7 8">
        <text>CMP + ATP = CDP + ADP</text>
        <dbReference type="Rhea" id="RHEA:11600"/>
        <dbReference type="ChEBI" id="CHEBI:30616"/>
        <dbReference type="ChEBI" id="CHEBI:58069"/>
        <dbReference type="ChEBI" id="CHEBI:60377"/>
        <dbReference type="ChEBI" id="CHEBI:456216"/>
        <dbReference type="EC" id="2.7.4.25"/>
    </reaction>
</comment>
<dbReference type="InterPro" id="IPR027417">
    <property type="entry name" value="P-loop_NTPase"/>
</dbReference>
<evidence type="ECO:0000313" key="12">
    <source>
        <dbReference type="Proteomes" id="UP000317178"/>
    </source>
</evidence>
<dbReference type="GO" id="GO:0015949">
    <property type="term" value="P:nucleobase-containing small molecule interconversion"/>
    <property type="evidence" value="ECO:0007669"/>
    <property type="project" value="TreeGrafter"/>
</dbReference>
<evidence type="ECO:0000259" key="10">
    <source>
        <dbReference type="Pfam" id="PF02224"/>
    </source>
</evidence>
<feature type="coiled-coil region" evidence="9">
    <location>
        <begin position="97"/>
        <end position="124"/>
    </location>
</feature>
<dbReference type="EC" id="2.7.4.25" evidence="8"/>
<sequence length="219" mass="24839">MIITIDGPAGTGKSTVARALAERLGFEFLDTGALYRAIAWYCLENNVSHDDATRIVELTSTVHIRWEDARLWVNEEEVTEKIRSEEVTLGASRVAVISEVRDALNDVQRKIAEAQNIVTEGRDQGTVVFPHAQCKFYLNASAEERARRRFLELTNNGELAEYETILEQIRERDERDATREIAPLKPAPDAILIDSTNLKPERVLDKLEQTARKMYAPEK</sequence>
<evidence type="ECO:0000256" key="6">
    <source>
        <dbReference type="ARBA" id="ARBA00047615"/>
    </source>
</evidence>
<dbReference type="AlphaFoldDB" id="A0A518CMJ0"/>
<accession>A0A518CMJ0</accession>
<keyword evidence="4 8" id="KW-0418">Kinase</keyword>
<comment type="catalytic activity">
    <reaction evidence="6 8">
        <text>dCMP + ATP = dCDP + ADP</text>
        <dbReference type="Rhea" id="RHEA:25094"/>
        <dbReference type="ChEBI" id="CHEBI:30616"/>
        <dbReference type="ChEBI" id="CHEBI:57566"/>
        <dbReference type="ChEBI" id="CHEBI:58593"/>
        <dbReference type="ChEBI" id="CHEBI:456216"/>
        <dbReference type="EC" id="2.7.4.25"/>
    </reaction>
</comment>
<gene>
    <name evidence="8 11" type="primary">cmk</name>
    <name evidence="11" type="ORF">Pla110_21670</name>
</gene>